<dbReference type="Proteomes" id="UP000054544">
    <property type="component" value="Unassembled WGS sequence"/>
</dbReference>
<feature type="compositionally biased region" description="Polar residues" evidence="1">
    <location>
        <begin position="83"/>
        <end position="95"/>
    </location>
</feature>
<name>A0A0D9NTE5_METAN</name>
<feature type="transmembrane region" description="Helical" evidence="2">
    <location>
        <begin position="99"/>
        <end position="121"/>
    </location>
</feature>
<dbReference type="EMBL" id="KE384741">
    <property type="protein sequence ID" value="KJK77013.1"/>
    <property type="molecule type" value="Genomic_DNA"/>
</dbReference>
<protein>
    <recommendedName>
        <fullName evidence="5">Mid2 domain-containing protein</fullName>
    </recommendedName>
</protein>
<keyword evidence="2" id="KW-0472">Membrane</keyword>
<keyword evidence="2" id="KW-0812">Transmembrane</keyword>
<gene>
    <name evidence="3" type="ORF">H634G_07589</name>
</gene>
<evidence type="ECO:0000256" key="2">
    <source>
        <dbReference type="SAM" id="Phobius"/>
    </source>
</evidence>
<feature type="region of interest" description="Disordered" evidence="1">
    <location>
        <begin position="46"/>
        <end position="97"/>
    </location>
</feature>
<feature type="compositionally biased region" description="Low complexity" evidence="1">
    <location>
        <begin position="50"/>
        <end position="82"/>
    </location>
</feature>
<evidence type="ECO:0008006" key="5">
    <source>
        <dbReference type="Google" id="ProtNLM"/>
    </source>
</evidence>
<evidence type="ECO:0000313" key="3">
    <source>
        <dbReference type="EMBL" id="KJK77013.1"/>
    </source>
</evidence>
<organism evidence="3 4">
    <name type="scientific">Metarhizium anisopliae BRIP 53293</name>
    <dbReference type="NCBI Taxonomy" id="1291518"/>
    <lineage>
        <taxon>Eukaryota</taxon>
        <taxon>Fungi</taxon>
        <taxon>Dikarya</taxon>
        <taxon>Ascomycota</taxon>
        <taxon>Pezizomycotina</taxon>
        <taxon>Sordariomycetes</taxon>
        <taxon>Hypocreomycetidae</taxon>
        <taxon>Hypocreales</taxon>
        <taxon>Clavicipitaceae</taxon>
        <taxon>Metarhizium</taxon>
    </lineage>
</organism>
<proteinExistence type="predicted"/>
<evidence type="ECO:0000313" key="4">
    <source>
        <dbReference type="Proteomes" id="UP000054544"/>
    </source>
</evidence>
<accession>A0A0D9NTE5</accession>
<sequence>MLASTPEDPSSRYCSFAYLTFDQTYSYYHCGPDPGTAHFMAQPTAEIPATSTDSSSPSTLQGRPLSSVAAATSSSSVSLATSEPTAKSNPTTAGDNTNAIIGGTIGGIALVCGCVVAVVYLRNVRAKKTPALPPSYTTGASREAGTASLRVKTGGWGPRELPGLEARI</sequence>
<reference evidence="4" key="1">
    <citation type="journal article" date="2014" name="BMC Genomics">
        <title>The genome sequence of the biocontrol fungus Metarhizium anisopliae and comparative genomics of Metarhizium species.</title>
        <authorList>
            <person name="Pattemore J.A."/>
            <person name="Hane J.K."/>
            <person name="Williams A.H."/>
            <person name="Wilson B.A."/>
            <person name="Stodart B.J."/>
            <person name="Ash G.J."/>
        </authorList>
    </citation>
    <scope>NUCLEOTIDE SEQUENCE [LARGE SCALE GENOMIC DNA]</scope>
    <source>
        <strain evidence="4">BRIP 53293</strain>
    </source>
</reference>
<keyword evidence="4" id="KW-1185">Reference proteome</keyword>
<keyword evidence="2" id="KW-1133">Transmembrane helix</keyword>
<evidence type="ECO:0000256" key="1">
    <source>
        <dbReference type="SAM" id="MobiDB-lite"/>
    </source>
</evidence>
<dbReference type="AlphaFoldDB" id="A0A0D9NTE5"/>